<keyword evidence="2" id="KW-1185">Reference proteome</keyword>
<proteinExistence type="predicted"/>
<evidence type="ECO:0000313" key="1">
    <source>
        <dbReference type="EMBL" id="KAK3802614.1"/>
    </source>
</evidence>
<dbReference type="AlphaFoldDB" id="A0AAE1BA75"/>
<dbReference type="EMBL" id="JAWDGP010000221">
    <property type="protein sequence ID" value="KAK3802614.1"/>
    <property type="molecule type" value="Genomic_DNA"/>
</dbReference>
<gene>
    <name evidence="1" type="ORF">RRG08_010385</name>
</gene>
<evidence type="ECO:0000313" key="2">
    <source>
        <dbReference type="Proteomes" id="UP001283361"/>
    </source>
</evidence>
<sequence length="84" mass="9010">MSGICSGEAAPPHAVMFGTRQDTSRKRICVESTQTMLAGAQQGEAITGSVISHGAFVTQRLGSNPRYLCISCYVLTRMSYQPVV</sequence>
<reference evidence="1" key="1">
    <citation type="journal article" date="2023" name="G3 (Bethesda)">
        <title>A reference genome for the long-term kleptoplast-retaining sea slug Elysia crispata morphotype clarki.</title>
        <authorList>
            <person name="Eastman K.E."/>
            <person name="Pendleton A.L."/>
            <person name="Shaikh M.A."/>
            <person name="Suttiyut T."/>
            <person name="Ogas R."/>
            <person name="Tomko P."/>
            <person name="Gavelis G."/>
            <person name="Widhalm J.R."/>
            <person name="Wisecaver J.H."/>
        </authorList>
    </citation>
    <scope>NUCLEOTIDE SEQUENCE</scope>
    <source>
        <strain evidence="1">ECLA1</strain>
    </source>
</reference>
<accession>A0AAE1BA75</accession>
<protein>
    <submittedName>
        <fullName evidence="1">Uncharacterized protein</fullName>
    </submittedName>
</protein>
<comment type="caution">
    <text evidence="1">The sequence shown here is derived from an EMBL/GenBank/DDBJ whole genome shotgun (WGS) entry which is preliminary data.</text>
</comment>
<dbReference type="Proteomes" id="UP001283361">
    <property type="component" value="Unassembled WGS sequence"/>
</dbReference>
<organism evidence="1 2">
    <name type="scientific">Elysia crispata</name>
    <name type="common">lettuce slug</name>
    <dbReference type="NCBI Taxonomy" id="231223"/>
    <lineage>
        <taxon>Eukaryota</taxon>
        <taxon>Metazoa</taxon>
        <taxon>Spiralia</taxon>
        <taxon>Lophotrochozoa</taxon>
        <taxon>Mollusca</taxon>
        <taxon>Gastropoda</taxon>
        <taxon>Heterobranchia</taxon>
        <taxon>Euthyneura</taxon>
        <taxon>Panpulmonata</taxon>
        <taxon>Sacoglossa</taxon>
        <taxon>Placobranchoidea</taxon>
        <taxon>Plakobranchidae</taxon>
        <taxon>Elysia</taxon>
    </lineage>
</organism>
<name>A0AAE1BA75_9GAST</name>